<reference evidence="8" key="1">
    <citation type="submission" date="2020-06" db="EMBL/GenBank/DDBJ databases">
        <authorList>
            <person name="Li T."/>
            <person name="Hu X."/>
            <person name="Zhang T."/>
            <person name="Song X."/>
            <person name="Zhang H."/>
            <person name="Dai N."/>
            <person name="Sheng W."/>
            <person name="Hou X."/>
            <person name="Wei L."/>
        </authorList>
    </citation>
    <scope>NUCLEOTIDE SEQUENCE</scope>
    <source>
        <strain evidence="8">KEN8</strain>
        <tissue evidence="8">Leaf</tissue>
    </source>
</reference>
<evidence type="ECO:0000256" key="3">
    <source>
        <dbReference type="ARBA" id="ARBA00022692"/>
    </source>
</evidence>
<name>A0AAW2P4W0_9LAMI</name>
<evidence type="ECO:0000313" key="8">
    <source>
        <dbReference type="EMBL" id="KAL0351302.1"/>
    </source>
</evidence>
<feature type="transmembrane region" description="Helical" evidence="7">
    <location>
        <begin position="195"/>
        <end position="216"/>
    </location>
</feature>
<feature type="transmembrane region" description="Helical" evidence="7">
    <location>
        <begin position="485"/>
        <end position="505"/>
    </location>
</feature>
<feature type="transmembrane region" description="Helical" evidence="7">
    <location>
        <begin position="440"/>
        <end position="458"/>
    </location>
</feature>
<feature type="transmembrane region" description="Helical" evidence="7">
    <location>
        <begin position="154"/>
        <end position="174"/>
    </location>
</feature>
<sequence>MTISKATGDEISEAEVPLLDDVVNGAVDFKGRPAVRSKSGCWKSASFILGTGLAERFAYYGISCNLVSFLTKKLGQPAATAAAQLNAWYGISSLLPILGAFVADSFAGRFRTVIVACVLYILALGFLSLSASLSSHSSKCTTASENVGCFPTELWNIFFFFSLYLISFAQGGLSPCAQAFGADQFDEEDEYEKNVGWELGFGIPAIAMCLALVLFLSGSMTYRFRVNSDGRNTFVRINRVLVRAAKNWKAAAVAISVDEEGQHNSAQFRFLDKALLTPDGSIDETICNVKDVEYTKAILRLVPIWFSSLAYAIVFAQPSTLFTKQASTIDLHLTPSFKLPAASLQMLFLTGSVPIFLPLYDRVFVPITRAITKKPSGISTLQRIGTGFVLSLISITSAALVEQKRLALAREYELVDMPNAMIPIKLFYDQVPGELKSIGLAMYLSILGVGSLLSSFLVSTVQELTSRNGQGGWFADNLNRAHLDYFYWLLAGLCAAELTAFLYFAKYFIYKRTSV</sequence>
<feature type="transmembrane region" description="Helical" evidence="7">
    <location>
        <begin position="113"/>
        <end position="134"/>
    </location>
</feature>
<dbReference type="GO" id="GO:0016020">
    <property type="term" value="C:membrane"/>
    <property type="evidence" value="ECO:0007669"/>
    <property type="project" value="UniProtKB-SubCell"/>
</dbReference>
<evidence type="ECO:0000256" key="2">
    <source>
        <dbReference type="ARBA" id="ARBA00005982"/>
    </source>
</evidence>
<evidence type="ECO:0000256" key="6">
    <source>
        <dbReference type="ARBA" id="ARBA00044504"/>
    </source>
</evidence>
<comment type="similarity">
    <text evidence="6">Belongs to the major facilitator superfamily. Phosphate:H(+) symporter (TC 2.A.1.9) family.</text>
</comment>
<evidence type="ECO:0000256" key="1">
    <source>
        <dbReference type="ARBA" id="ARBA00004141"/>
    </source>
</evidence>
<dbReference type="EMBL" id="JACGWM010000009">
    <property type="protein sequence ID" value="KAL0351302.1"/>
    <property type="molecule type" value="Genomic_DNA"/>
</dbReference>
<keyword evidence="5 7" id="KW-0472">Membrane</keyword>
<evidence type="ECO:0000256" key="5">
    <source>
        <dbReference type="ARBA" id="ARBA00023136"/>
    </source>
</evidence>
<comment type="caution">
    <text evidence="8">The sequence shown here is derived from an EMBL/GenBank/DDBJ whole genome shotgun (WGS) entry which is preliminary data.</text>
</comment>
<dbReference type="InterPro" id="IPR000109">
    <property type="entry name" value="POT_fam"/>
</dbReference>
<dbReference type="InterPro" id="IPR036259">
    <property type="entry name" value="MFS_trans_sf"/>
</dbReference>
<comment type="subcellular location">
    <subcellularLocation>
        <location evidence="1">Membrane</location>
        <topology evidence="1">Multi-pass membrane protein</topology>
    </subcellularLocation>
</comment>
<proteinExistence type="inferred from homology"/>
<reference evidence="8" key="2">
    <citation type="journal article" date="2024" name="Plant">
        <title>Genomic evolution and insights into agronomic trait innovations of Sesamum species.</title>
        <authorList>
            <person name="Miao H."/>
            <person name="Wang L."/>
            <person name="Qu L."/>
            <person name="Liu H."/>
            <person name="Sun Y."/>
            <person name="Le M."/>
            <person name="Wang Q."/>
            <person name="Wei S."/>
            <person name="Zheng Y."/>
            <person name="Lin W."/>
            <person name="Duan Y."/>
            <person name="Cao H."/>
            <person name="Xiong S."/>
            <person name="Wang X."/>
            <person name="Wei L."/>
            <person name="Li C."/>
            <person name="Ma Q."/>
            <person name="Ju M."/>
            <person name="Zhao R."/>
            <person name="Li G."/>
            <person name="Mu C."/>
            <person name="Tian Q."/>
            <person name="Mei H."/>
            <person name="Zhang T."/>
            <person name="Gao T."/>
            <person name="Zhang H."/>
        </authorList>
    </citation>
    <scope>NUCLEOTIDE SEQUENCE</scope>
    <source>
        <strain evidence="8">KEN8</strain>
    </source>
</reference>
<comment type="similarity">
    <text evidence="2">Belongs to the major facilitator superfamily. Proton-dependent oligopeptide transporter (POT/PTR) (TC 2.A.17) family.</text>
</comment>
<dbReference type="AlphaFoldDB" id="A0AAW2P4W0"/>
<keyword evidence="4 7" id="KW-1133">Transmembrane helix</keyword>
<dbReference type="Pfam" id="PF00854">
    <property type="entry name" value="PTR2"/>
    <property type="match status" value="1"/>
</dbReference>
<dbReference type="SUPFAM" id="SSF103473">
    <property type="entry name" value="MFS general substrate transporter"/>
    <property type="match status" value="1"/>
</dbReference>
<evidence type="ECO:0000256" key="4">
    <source>
        <dbReference type="ARBA" id="ARBA00022989"/>
    </source>
</evidence>
<dbReference type="GO" id="GO:0022857">
    <property type="term" value="F:transmembrane transporter activity"/>
    <property type="evidence" value="ECO:0007669"/>
    <property type="project" value="InterPro"/>
</dbReference>
<keyword evidence="3 7" id="KW-0812">Transmembrane</keyword>
<feature type="transmembrane region" description="Helical" evidence="7">
    <location>
        <begin position="87"/>
        <end position="106"/>
    </location>
</feature>
<feature type="transmembrane region" description="Helical" evidence="7">
    <location>
        <begin position="337"/>
        <end position="360"/>
    </location>
</feature>
<dbReference type="PANTHER" id="PTHR11654">
    <property type="entry name" value="OLIGOPEPTIDE TRANSPORTER-RELATED"/>
    <property type="match status" value="1"/>
</dbReference>
<organism evidence="8">
    <name type="scientific">Sesamum calycinum</name>
    <dbReference type="NCBI Taxonomy" id="2727403"/>
    <lineage>
        <taxon>Eukaryota</taxon>
        <taxon>Viridiplantae</taxon>
        <taxon>Streptophyta</taxon>
        <taxon>Embryophyta</taxon>
        <taxon>Tracheophyta</taxon>
        <taxon>Spermatophyta</taxon>
        <taxon>Magnoliopsida</taxon>
        <taxon>eudicotyledons</taxon>
        <taxon>Gunneridae</taxon>
        <taxon>Pentapetalae</taxon>
        <taxon>asterids</taxon>
        <taxon>lamiids</taxon>
        <taxon>Lamiales</taxon>
        <taxon>Pedaliaceae</taxon>
        <taxon>Sesamum</taxon>
    </lineage>
</organism>
<accession>A0AAW2P4W0</accession>
<protein>
    <submittedName>
        <fullName evidence="8">Protein NRT1/ PTR FAMILY 5.10</fullName>
    </submittedName>
</protein>
<gene>
    <name evidence="8" type="ORF">Scaly_1518900</name>
</gene>
<feature type="transmembrane region" description="Helical" evidence="7">
    <location>
        <begin position="297"/>
        <end position="316"/>
    </location>
</feature>
<evidence type="ECO:0000256" key="7">
    <source>
        <dbReference type="SAM" id="Phobius"/>
    </source>
</evidence>
<dbReference type="Gene3D" id="1.20.1250.20">
    <property type="entry name" value="MFS general substrate transporter like domains"/>
    <property type="match status" value="1"/>
</dbReference>